<comment type="caution">
    <text evidence="2">The sequence shown here is derived from an EMBL/GenBank/DDBJ whole genome shotgun (WGS) entry which is preliminary data.</text>
</comment>
<name>A0ABU4RDA8_9FLAO</name>
<evidence type="ECO:0000313" key="3">
    <source>
        <dbReference type="Proteomes" id="UP001273350"/>
    </source>
</evidence>
<dbReference type="EMBL" id="JAWXVI010000007">
    <property type="protein sequence ID" value="MDX6190567.1"/>
    <property type="molecule type" value="Genomic_DNA"/>
</dbReference>
<keyword evidence="1" id="KW-1133">Transmembrane helix</keyword>
<feature type="transmembrane region" description="Helical" evidence="1">
    <location>
        <begin position="102"/>
        <end position="120"/>
    </location>
</feature>
<evidence type="ECO:0000256" key="1">
    <source>
        <dbReference type="SAM" id="Phobius"/>
    </source>
</evidence>
<keyword evidence="3" id="KW-1185">Reference proteome</keyword>
<keyword evidence="1" id="KW-0812">Transmembrane</keyword>
<proteinExistence type="predicted"/>
<gene>
    <name evidence="2" type="ORF">SGQ83_14490</name>
</gene>
<accession>A0ABU4RDA8</accession>
<dbReference type="Proteomes" id="UP001273350">
    <property type="component" value="Unassembled WGS sequence"/>
</dbReference>
<sequence length="130" mass="14714">MKESDKNIENLIDKMMAETTLESPSIDFTSKLMVQILATEKSKVKAYAPLISKQIWFAIAAALITMTIYVVMTGGEKNTKIDALYAVNFADLLPAITISNNILYAFLVIPFMILIQIPLLKNYYERKYPL</sequence>
<dbReference type="RefSeq" id="WP_230004194.1">
    <property type="nucleotide sequence ID" value="NZ_CP087134.1"/>
</dbReference>
<protein>
    <submittedName>
        <fullName evidence="2">Uncharacterized protein</fullName>
    </submittedName>
</protein>
<organism evidence="2 3">
    <name type="scientific">Flavobacterium cupriresistens</name>
    <dbReference type="NCBI Taxonomy" id="2893885"/>
    <lineage>
        <taxon>Bacteria</taxon>
        <taxon>Pseudomonadati</taxon>
        <taxon>Bacteroidota</taxon>
        <taxon>Flavobacteriia</taxon>
        <taxon>Flavobacteriales</taxon>
        <taxon>Flavobacteriaceae</taxon>
        <taxon>Flavobacterium</taxon>
    </lineage>
</organism>
<reference evidence="2 3" key="1">
    <citation type="submission" date="2023-11" db="EMBL/GenBank/DDBJ databases">
        <title>Unpublished Manusciprt.</title>
        <authorList>
            <person name="Saticioglu I.B."/>
            <person name="Ay H."/>
            <person name="Ajmi N."/>
            <person name="Altun S."/>
            <person name="Duman M."/>
        </authorList>
    </citation>
    <scope>NUCLEOTIDE SEQUENCE [LARGE SCALE GENOMIC DNA]</scope>
    <source>
        <strain evidence="2 3">Fl-318</strain>
    </source>
</reference>
<evidence type="ECO:0000313" key="2">
    <source>
        <dbReference type="EMBL" id="MDX6190567.1"/>
    </source>
</evidence>
<keyword evidence="1" id="KW-0472">Membrane</keyword>
<feature type="transmembrane region" description="Helical" evidence="1">
    <location>
        <begin position="55"/>
        <end position="72"/>
    </location>
</feature>